<organism evidence="1 2">
    <name type="scientific">Melastoma candidum</name>
    <dbReference type="NCBI Taxonomy" id="119954"/>
    <lineage>
        <taxon>Eukaryota</taxon>
        <taxon>Viridiplantae</taxon>
        <taxon>Streptophyta</taxon>
        <taxon>Embryophyta</taxon>
        <taxon>Tracheophyta</taxon>
        <taxon>Spermatophyta</taxon>
        <taxon>Magnoliopsida</taxon>
        <taxon>eudicotyledons</taxon>
        <taxon>Gunneridae</taxon>
        <taxon>Pentapetalae</taxon>
        <taxon>rosids</taxon>
        <taxon>malvids</taxon>
        <taxon>Myrtales</taxon>
        <taxon>Melastomataceae</taxon>
        <taxon>Melastomatoideae</taxon>
        <taxon>Melastomateae</taxon>
        <taxon>Melastoma</taxon>
    </lineage>
</organism>
<comment type="caution">
    <text evidence="1">The sequence shown here is derived from an EMBL/GenBank/DDBJ whole genome shotgun (WGS) entry which is preliminary data.</text>
</comment>
<protein>
    <submittedName>
        <fullName evidence="1">Uncharacterized protein</fullName>
    </submittedName>
</protein>
<accession>A0ACB9QBI4</accession>
<evidence type="ECO:0000313" key="1">
    <source>
        <dbReference type="EMBL" id="KAI4363660.1"/>
    </source>
</evidence>
<keyword evidence="2" id="KW-1185">Reference proteome</keyword>
<proteinExistence type="predicted"/>
<reference evidence="2" key="1">
    <citation type="journal article" date="2023" name="Front. Plant Sci.">
        <title>Chromosomal-level genome assembly of Melastoma candidum provides insights into trichome evolution.</title>
        <authorList>
            <person name="Zhong Y."/>
            <person name="Wu W."/>
            <person name="Sun C."/>
            <person name="Zou P."/>
            <person name="Liu Y."/>
            <person name="Dai S."/>
            <person name="Zhou R."/>
        </authorList>
    </citation>
    <scope>NUCLEOTIDE SEQUENCE [LARGE SCALE GENOMIC DNA]</scope>
</reference>
<dbReference type="EMBL" id="CM042885">
    <property type="protein sequence ID" value="KAI4363660.1"/>
    <property type="molecule type" value="Genomic_DNA"/>
</dbReference>
<sequence>MVEDNMGELERNSLVHELTQGRDLTRQLQAHFHHASPSSSHEAQERLLLRILLSYNSALSMLSWNDASGLLRLSPGKNPTSRDFPEPDYKEHGGTDIDNNSIGDSGNNRKGMPRWTKRVRIPHGTAIEGQLDDGHSWRKYGQKDILRAKHPRSGYYRCTNRGSQGCLATKQVQRSDEDPAIFEITYRGRHTCSHASISIDPSSSLPENENSNDVLIVEAQPQQQQHQQANLEQRKDHDELLDFYKSLAIITEGSSKNTLAAFSLPSIPSELHQLYPPFDAFNFSEDVTTCELFRENQNFHSQEDSKLDPAVFAASSVATSSRTNSRAADARGSLDYILDPAEFNTSSGNAGISSK</sequence>
<evidence type="ECO:0000313" key="2">
    <source>
        <dbReference type="Proteomes" id="UP001057402"/>
    </source>
</evidence>
<name>A0ACB9QBI4_9MYRT</name>
<dbReference type="Proteomes" id="UP001057402">
    <property type="component" value="Chromosome 6"/>
</dbReference>
<gene>
    <name evidence="1" type="ORF">MLD38_019849</name>
</gene>